<accession>A0A2T0VWB2</accession>
<keyword evidence="1" id="KW-1133">Transmembrane helix</keyword>
<evidence type="ECO:0000313" key="3">
    <source>
        <dbReference type="Proteomes" id="UP000238205"/>
    </source>
</evidence>
<keyword evidence="1" id="KW-0472">Membrane</keyword>
<reference evidence="2 3" key="1">
    <citation type="submission" date="2018-03" db="EMBL/GenBank/DDBJ databases">
        <title>Genomic Encyclopedia of Archaeal and Bacterial Type Strains, Phase II (KMG-II): from individual species to whole genera.</title>
        <authorList>
            <person name="Goeker M."/>
        </authorList>
    </citation>
    <scope>NUCLEOTIDE SEQUENCE [LARGE SCALE GENOMIC DNA]</scope>
    <source>
        <strain evidence="2 3">DSM 13175</strain>
    </source>
</reference>
<keyword evidence="3" id="KW-1185">Reference proteome</keyword>
<keyword evidence="1" id="KW-0812">Transmembrane</keyword>
<feature type="transmembrane region" description="Helical" evidence="1">
    <location>
        <begin position="15"/>
        <end position="36"/>
    </location>
</feature>
<sequence>MKYYDEYQKLLRYKYGYHSFLIIIVLSVINFNLTLFMESVKYLV</sequence>
<evidence type="ECO:0000313" key="2">
    <source>
        <dbReference type="EMBL" id="PRY76202.1"/>
    </source>
</evidence>
<evidence type="ECO:0000256" key="1">
    <source>
        <dbReference type="SAM" id="Phobius"/>
    </source>
</evidence>
<dbReference type="EMBL" id="PVTO01000032">
    <property type="protein sequence ID" value="PRY76202.1"/>
    <property type="molecule type" value="Genomic_DNA"/>
</dbReference>
<dbReference type="AlphaFoldDB" id="A0A2T0VWB2"/>
<proteinExistence type="predicted"/>
<name>A0A2T0VWB2_9LACT</name>
<comment type="caution">
    <text evidence="2">The sequence shown here is derived from an EMBL/GenBank/DDBJ whole genome shotgun (WGS) entry which is preliminary data.</text>
</comment>
<dbReference type="Proteomes" id="UP000238205">
    <property type="component" value="Unassembled WGS sequence"/>
</dbReference>
<organism evidence="2 3">
    <name type="scientific">Alkalibacterium olivapovliticus</name>
    <dbReference type="NCBI Taxonomy" id="99907"/>
    <lineage>
        <taxon>Bacteria</taxon>
        <taxon>Bacillati</taxon>
        <taxon>Bacillota</taxon>
        <taxon>Bacilli</taxon>
        <taxon>Lactobacillales</taxon>
        <taxon>Carnobacteriaceae</taxon>
        <taxon>Alkalibacterium</taxon>
    </lineage>
</organism>
<protein>
    <submittedName>
        <fullName evidence="2">Uncharacterized protein</fullName>
    </submittedName>
</protein>
<gene>
    <name evidence="2" type="ORF">CLV38_13233</name>
</gene>